<dbReference type="InterPro" id="IPR050975">
    <property type="entry name" value="Sleep_regulator"/>
</dbReference>
<protein>
    <submittedName>
        <fullName evidence="10">Ly-6/neurotoxin-related protein</fullName>
    </submittedName>
</protein>
<gene>
    <name evidence="10" type="primary">lynx1</name>
</gene>
<dbReference type="InterPro" id="IPR031424">
    <property type="entry name" value="QVR-like"/>
</dbReference>
<dbReference type="PANTHER" id="PTHR33562:SF29">
    <property type="entry name" value="PROTEIN SLEEPLESS"/>
    <property type="match status" value="1"/>
</dbReference>
<evidence type="ECO:0000256" key="8">
    <source>
        <dbReference type="ARBA" id="ARBA00023288"/>
    </source>
</evidence>
<evidence type="ECO:0000256" key="4">
    <source>
        <dbReference type="ARBA" id="ARBA00022729"/>
    </source>
</evidence>
<evidence type="ECO:0000256" key="6">
    <source>
        <dbReference type="ARBA" id="ARBA00023136"/>
    </source>
</evidence>
<evidence type="ECO:0000256" key="3">
    <source>
        <dbReference type="ARBA" id="ARBA00022692"/>
    </source>
</evidence>
<evidence type="ECO:0000256" key="5">
    <source>
        <dbReference type="ARBA" id="ARBA00022989"/>
    </source>
</evidence>
<feature type="signal peptide" evidence="9">
    <location>
        <begin position="1"/>
        <end position="23"/>
    </location>
</feature>
<reference evidence="10" key="1">
    <citation type="journal article" date="2008" name="Mol. Cell. Neurosci.">
        <title>Pr-lynx1, a modulator of nicotinic acetylcholine receptors in the insect.</title>
        <authorList>
            <person name="Choo Y.M."/>
            <person name="Lee B.H."/>
            <person name="Lee K.S."/>
            <person name="Kim B.Y."/>
            <person name="Li J."/>
            <person name="Kim J.G."/>
            <person name="Lee J.H."/>
            <person name="Sohn H.D."/>
            <person name="Nah S.Y."/>
            <person name="Jin B.R."/>
        </authorList>
    </citation>
    <scope>NUCLEOTIDE SEQUENCE</scope>
</reference>
<keyword evidence="10" id="KW-0528">Neurotoxin</keyword>
<dbReference type="GO" id="GO:0098552">
    <property type="term" value="C:side of membrane"/>
    <property type="evidence" value="ECO:0007669"/>
    <property type="project" value="UniProtKB-KW"/>
</dbReference>
<keyword evidence="6" id="KW-0472">Membrane</keyword>
<dbReference type="EMBL" id="EU022311">
    <property type="protein sequence ID" value="ABS70976.1"/>
    <property type="molecule type" value="mRNA"/>
</dbReference>
<accession>A7LI76</accession>
<dbReference type="GO" id="GO:0032222">
    <property type="term" value="P:regulation of synaptic transmission, cholinergic"/>
    <property type="evidence" value="ECO:0007669"/>
    <property type="project" value="InterPro"/>
</dbReference>
<sequence length="120" mass="13090">MDYKTTCLFLLTLLIYCIKDGASLQCYTCASPENSLCGREFSSSKVPTLPCPGTDSVCIKGKSRVGGDIMVTRTCGTHSSCQLFETCQVCTSDKCNSSTNLKIPFMLLPLIGLVLFKSYF</sequence>
<dbReference type="Pfam" id="PF17064">
    <property type="entry name" value="QVR"/>
    <property type="match status" value="1"/>
</dbReference>
<dbReference type="EMBL" id="EU022310">
    <property type="protein sequence ID" value="ABS70975.1"/>
    <property type="molecule type" value="Genomic_DNA"/>
</dbReference>
<dbReference type="PANTHER" id="PTHR33562">
    <property type="entry name" value="ATILLA, ISOFORM B-RELATED-RELATED"/>
    <property type="match status" value="1"/>
</dbReference>
<dbReference type="SUPFAM" id="SSF57302">
    <property type="entry name" value="Snake toxin-like"/>
    <property type="match status" value="1"/>
</dbReference>
<comment type="subcellular location">
    <subcellularLocation>
        <location evidence="1">Membrane</location>
        <topology evidence="1">Lipid-anchor</topology>
        <topology evidence="1">GPI-anchor</topology>
    </subcellularLocation>
</comment>
<organism evidence="10">
    <name type="scientific">Pyrocoelia rufa</name>
    <name type="common">Firefly</name>
    <dbReference type="NCBI Taxonomy" id="71223"/>
    <lineage>
        <taxon>Eukaryota</taxon>
        <taxon>Metazoa</taxon>
        <taxon>Ecdysozoa</taxon>
        <taxon>Arthropoda</taxon>
        <taxon>Hexapoda</taxon>
        <taxon>Insecta</taxon>
        <taxon>Pterygota</taxon>
        <taxon>Neoptera</taxon>
        <taxon>Endopterygota</taxon>
        <taxon>Coleoptera</taxon>
        <taxon>Polyphaga</taxon>
        <taxon>Elateriformia</taxon>
        <taxon>Elateroidea</taxon>
        <taxon>Lampyridae</taxon>
        <taxon>Lampyrinae</taxon>
        <taxon>Pyrocoelia</taxon>
    </lineage>
</organism>
<name>A7LI76_PYRRU</name>
<evidence type="ECO:0000256" key="9">
    <source>
        <dbReference type="SAM" id="SignalP"/>
    </source>
</evidence>
<keyword evidence="3" id="KW-0812">Transmembrane</keyword>
<keyword evidence="7" id="KW-0325">Glycoprotein</keyword>
<proteinExistence type="evidence at transcript level"/>
<keyword evidence="5" id="KW-1133">Transmembrane helix</keyword>
<keyword evidence="2" id="KW-0336">GPI-anchor</keyword>
<keyword evidence="10" id="KW-0800">Toxin</keyword>
<keyword evidence="8" id="KW-0449">Lipoprotein</keyword>
<evidence type="ECO:0000256" key="2">
    <source>
        <dbReference type="ARBA" id="ARBA00022622"/>
    </source>
</evidence>
<dbReference type="AlphaFoldDB" id="A7LI76"/>
<evidence type="ECO:0000256" key="1">
    <source>
        <dbReference type="ARBA" id="ARBA00004589"/>
    </source>
</evidence>
<keyword evidence="4 9" id="KW-0732">Signal</keyword>
<dbReference type="GO" id="GO:0030431">
    <property type="term" value="P:sleep"/>
    <property type="evidence" value="ECO:0007669"/>
    <property type="project" value="InterPro"/>
</dbReference>
<dbReference type="InterPro" id="IPR045860">
    <property type="entry name" value="Snake_toxin-like_sf"/>
</dbReference>
<evidence type="ECO:0000313" key="10">
    <source>
        <dbReference type="EMBL" id="ABS70975.1"/>
    </source>
</evidence>
<feature type="chain" id="PRO_5007636377" evidence="9">
    <location>
        <begin position="24"/>
        <end position="120"/>
    </location>
</feature>
<evidence type="ECO:0000256" key="7">
    <source>
        <dbReference type="ARBA" id="ARBA00023180"/>
    </source>
</evidence>